<evidence type="ECO:0000256" key="7">
    <source>
        <dbReference type="SAM" id="MobiDB-lite"/>
    </source>
</evidence>
<reference evidence="9 10" key="1">
    <citation type="submission" date="2020-04" db="EMBL/GenBank/DDBJ databases">
        <title>Perkinsus chesapeaki whole genome sequence.</title>
        <authorList>
            <person name="Bogema D.R."/>
        </authorList>
    </citation>
    <scope>NUCLEOTIDE SEQUENCE [LARGE SCALE GENOMIC DNA]</scope>
    <source>
        <strain evidence="9">ATCC PRA-425</strain>
    </source>
</reference>
<keyword evidence="5" id="KW-0131">Cell cycle</keyword>
<dbReference type="OrthoDB" id="49058at2759"/>
<keyword evidence="2" id="KW-0963">Cytoplasm</keyword>
<comment type="caution">
    <text evidence="9">The sequence shown here is derived from an EMBL/GenBank/DDBJ whole genome shotgun (WGS) entry which is preliminary data.</text>
</comment>
<keyword evidence="4" id="KW-0206">Cytoskeleton</keyword>
<keyword evidence="3 6" id="KW-0175">Coiled coil</keyword>
<gene>
    <name evidence="9" type="primary">SASS6</name>
    <name evidence="9" type="ORF">FOL47_005141</name>
</gene>
<feature type="compositionally biased region" description="Low complexity" evidence="7">
    <location>
        <begin position="550"/>
        <end position="572"/>
    </location>
</feature>
<dbReference type="PANTHER" id="PTHR44281:SF2">
    <property type="entry name" value="SPINDLE ASSEMBLY ABNORMAL PROTEIN 6 HOMOLOG"/>
    <property type="match status" value="1"/>
</dbReference>
<protein>
    <submittedName>
        <fullName evidence="9">Spindle assembly abnormal protein 6</fullName>
    </submittedName>
</protein>
<dbReference type="InterPro" id="IPR032396">
    <property type="entry name" value="SAS-6_N"/>
</dbReference>
<dbReference type="SUPFAM" id="SSF57997">
    <property type="entry name" value="Tropomyosin"/>
    <property type="match status" value="1"/>
</dbReference>
<dbReference type="EMBL" id="JAAPAO010000288">
    <property type="protein sequence ID" value="KAF4664419.1"/>
    <property type="molecule type" value="Genomic_DNA"/>
</dbReference>
<dbReference type="InterPro" id="IPR038558">
    <property type="entry name" value="SAS-6_N_sf"/>
</dbReference>
<evidence type="ECO:0000256" key="1">
    <source>
        <dbReference type="ARBA" id="ARBA00004300"/>
    </source>
</evidence>
<evidence type="ECO:0000256" key="2">
    <source>
        <dbReference type="ARBA" id="ARBA00022490"/>
    </source>
</evidence>
<comment type="subcellular location">
    <subcellularLocation>
        <location evidence="1">Cytoplasm</location>
        <location evidence="1">Cytoskeleton</location>
        <location evidence="1">Microtubule organizing center</location>
        <location evidence="1">Centrosome</location>
    </subcellularLocation>
</comment>
<feature type="compositionally biased region" description="Polar residues" evidence="7">
    <location>
        <begin position="599"/>
        <end position="608"/>
    </location>
</feature>
<feature type="coiled-coil region" evidence="6">
    <location>
        <begin position="291"/>
        <end position="458"/>
    </location>
</feature>
<evidence type="ECO:0000313" key="10">
    <source>
        <dbReference type="Proteomes" id="UP000591131"/>
    </source>
</evidence>
<evidence type="ECO:0000259" key="8">
    <source>
        <dbReference type="Pfam" id="PF16531"/>
    </source>
</evidence>
<dbReference type="AlphaFoldDB" id="A0A7J6LYQ0"/>
<proteinExistence type="predicted"/>
<organism evidence="9 10">
    <name type="scientific">Perkinsus chesapeaki</name>
    <name type="common">Clam parasite</name>
    <name type="synonym">Perkinsus andrewsi</name>
    <dbReference type="NCBI Taxonomy" id="330153"/>
    <lineage>
        <taxon>Eukaryota</taxon>
        <taxon>Sar</taxon>
        <taxon>Alveolata</taxon>
        <taxon>Perkinsozoa</taxon>
        <taxon>Perkinsea</taxon>
        <taxon>Perkinsida</taxon>
        <taxon>Perkinsidae</taxon>
        <taxon>Perkinsus</taxon>
    </lineage>
</organism>
<evidence type="ECO:0000256" key="3">
    <source>
        <dbReference type="ARBA" id="ARBA00023054"/>
    </source>
</evidence>
<feature type="region of interest" description="Disordered" evidence="7">
    <location>
        <begin position="647"/>
        <end position="686"/>
    </location>
</feature>
<feature type="region of interest" description="Disordered" evidence="7">
    <location>
        <begin position="539"/>
        <end position="630"/>
    </location>
</feature>
<dbReference type="PANTHER" id="PTHR44281">
    <property type="entry name" value="SPINDLE ASSEMBLY ABNORMAL PROTEIN 6 HOMOLOG"/>
    <property type="match status" value="1"/>
</dbReference>
<accession>A0A7J6LYQ0</accession>
<dbReference type="Gene3D" id="2.170.210.20">
    <property type="entry name" value="Spindle assembly abnormal protein 6, N-terminal domain"/>
    <property type="match status" value="1"/>
</dbReference>
<feature type="domain" description="Spindle assembly abnormal protein 6 N-terminal" evidence="8">
    <location>
        <begin position="21"/>
        <end position="171"/>
    </location>
</feature>
<dbReference type="GO" id="GO:0005813">
    <property type="term" value="C:centrosome"/>
    <property type="evidence" value="ECO:0007669"/>
    <property type="project" value="UniProtKB-SubCell"/>
</dbReference>
<name>A0A7J6LYQ0_PERCH</name>
<dbReference type="Pfam" id="PF16531">
    <property type="entry name" value="SAS-6_N"/>
    <property type="match status" value="1"/>
</dbReference>
<evidence type="ECO:0000256" key="6">
    <source>
        <dbReference type="SAM" id="Coils"/>
    </source>
</evidence>
<dbReference type="Proteomes" id="UP000591131">
    <property type="component" value="Unassembled WGS sequence"/>
</dbReference>
<dbReference type="Gene3D" id="1.10.287.1490">
    <property type="match status" value="1"/>
</dbReference>
<evidence type="ECO:0000256" key="5">
    <source>
        <dbReference type="ARBA" id="ARBA00023306"/>
    </source>
</evidence>
<evidence type="ECO:0000256" key="4">
    <source>
        <dbReference type="ARBA" id="ARBA00023212"/>
    </source>
</evidence>
<evidence type="ECO:0000313" key="9">
    <source>
        <dbReference type="EMBL" id="KAF4664419.1"/>
    </source>
</evidence>
<keyword evidence="10" id="KW-1185">Reference proteome</keyword>
<sequence>MSGGPSGGSTAVHSSENEHILYARDVKVRIRPVDREEYSTNLTLKLSIQTAASRGNGGSSGGNATARAGASGALLIMITDSKDPFFLYEGGVINGALVNEHKRLLVDFQNFPKMITELVAECAHSATSGGPSSGGQNMSVYLAVGESTVESTMSIIEANQFREITHLCLRMRKGTDEVIKHYLASKLNHYQHMAERLEETLCNTEKELRRVAAERQSQAEEISLMKAERCQLEQSLKAGYEREIAEVSERHAREIRDNHNKLTAERETIVKDLTTQLDGANEASKTAAKSLTEAQEKIATLETSLGSSKRKLEAALKERDEDKERYGSSSAEVKRLEKENFTLEKKLSELGVSLAMCKEQLATKEELASKSRELLEQANQQKASLEEQIQMYRTSLTQLEEKLSVSFKETTKGNEVIKKLQEQIKAYKSRVKGLKQSMQTHEETIHELDRRLLDEQRAHDDTKLEHKRALDALDRAHEDCDATRGKLAEAHKLLESNEQVISYLNKRLTDRDVKVLSGIEPGSSSSGGYSALSLPVLPSHRHHQQPQAITSSSTSHHTTAGSSSRSHSPSTSRLGGSGVLSNRTNTFEGGGGGGGAMQISGSASTSMIRQHAPPPYHSGQRLASGFTIPGGSATAAKRSNFDDISAIGHHLSGVENQPPPPSSSSTSAAALQNRLAAGPVRFLPKS</sequence>